<name>F4PP49_CACFS</name>
<keyword evidence="1" id="KW-0732">Signal</keyword>
<evidence type="ECO:0000256" key="1">
    <source>
        <dbReference type="SAM" id="SignalP"/>
    </source>
</evidence>
<proteinExistence type="predicted"/>
<sequence>MKMSTFLVTLVALLCCLYLVKGNGDETNIDCSTVRCAQVICPANHETYVKPGECCNSCRNCSETMCPLYVKHCPADQFWGRPEGKCCPDCVPCNQKKLNPCPRIAIVCPVGQTPGRKTNDCCISCIECPKEECPLMKCKEGYEMGHVTNKCCQTCVPIQKN</sequence>
<feature type="chain" id="PRO_5003315534" evidence="1">
    <location>
        <begin position="23"/>
        <end position="161"/>
    </location>
</feature>
<organism evidence="2 3">
    <name type="scientific">Cavenderia fasciculata</name>
    <name type="common">Slime mold</name>
    <name type="synonym">Dictyostelium fasciculatum</name>
    <dbReference type="NCBI Taxonomy" id="261658"/>
    <lineage>
        <taxon>Eukaryota</taxon>
        <taxon>Amoebozoa</taxon>
        <taxon>Evosea</taxon>
        <taxon>Eumycetozoa</taxon>
        <taxon>Dictyostelia</taxon>
        <taxon>Acytosteliales</taxon>
        <taxon>Cavenderiaceae</taxon>
        <taxon>Cavenderia</taxon>
    </lineage>
</organism>
<protein>
    <submittedName>
        <fullName evidence="2">Uncharacterized protein</fullName>
    </submittedName>
</protein>
<reference evidence="3" key="1">
    <citation type="journal article" date="2011" name="Genome Res.">
        <title>Phylogeny-wide analysis of social amoeba genomes highlights ancient origins for complex intercellular communication.</title>
        <authorList>
            <person name="Heidel A.J."/>
            <person name="Lawal H.M."/>
            <person name="Felder M."/>
            <person name="Schilde C."/>
            <person name="Helps N.R."/>
            <person name="Tunggal B."/>
            <person name="Rivero F."/>
            <person name="John U."/>
            <person name="Schleicher M."/>
            <person name="Eichinger L."/>
            <person name="Platzer M."/>
            <person name="Noegel A.A."/>
            <person name="Schaap P."/>
            <person name="Gloeckner G."/>
        </authorList>
    </citation>
    <scope>NUCLEOTIDE SEQUENCE [LARGE SCALE GENOMIC DNA]</scope>
    <source>
        <strain evidence="3">SH3</strain>
    </source>
</reference>
<dbReference type="OMA" id="PDDCCRC"/>
<dbReference type="PANTHER" id="PTHR36914:SF2">
    <property type="entry name" value="TRANSMEMBRANE PROTEIN"/>
    <property type="match status" value="1"/>
</dbReference>
<dbReference type="OrthoDB" id="9829321at2759"/>
<accession>F4PP49</accession>
<dbReference type="PANTHER" id="PTHR36914">
    <property type="entry name" value="TRANSMEMBRANE PROTEIN-RELATED"/>
    <property type="match status" value="1"/>
</dbReference>
<dbReference type="EMBL" id="GL883009">
    <property type="protein sequence ID" value="EGG22162.1"/>
    <property type="molecule type" value="Genomic_DNA"/>
</dbReference>
<dbReference type="AlphaFoldDB" id="F4PP49"/>
<dbReference type="GeneID" id="14874527"/>
<evidence type="ECO:0000313" key="2">
    <source>
        <dbReference type="EMBL" id="EGG22162.1"/>
    </source>
</evidence>
<keyword evidence="3" id="KW-1185">Reference proteome</keyword>
<dbReference type="KEGG" id="dfa:DFA_04280"/>
<feature type="signal peptide" evidence="1">
    <location>
        <begin position="1"/>
        <end position="22"/>
    </location>
</feature>
<gene>
    <name evidence="2" type="ORF">DFA_04280</name>
</gene>
<dbReference type="Proteomes" id="UP000007797">
    <property type="component" value="Unassembled WGS sequence"/>
</dbReference>
<evidence type="ECO:0000313" key="3">
    <source>
        <dbReference type="Proteomes" id="UP000007797"/>
    </source>
</evidence>
<dbReference type="RefSeq" id="XP_004360013.1">
    <property type="nucleotide sequence ID" value="XM_004359956.1"/>
</dbReference>